<gene>
    <name evidence="2" type="ORF">AV903_08790</name>
</gene>
<evidence type="ECO:0000313" key="2">
    <source>
        <dbReference type="EMBL" id="AXF76126.1"/>
    </source>
</evidence>
<dbReference type="AlphaFoldDB" id="A0A345CRQ9"/>
<evidence type="ECO:0000256" key="1">
    <source>
        <dbReference type="SAM" id="Phobius"/>
    </source>
</evidence>
<organism evidence="2 3">
    <name type="scientific">Erwinia tracheiphila</name>
    <dbReference type="NCBI Taxonomy" id="65700"/>
    <lineage>
        <taxon>Bacteria</taxon>
        <taxon>Pseudomonadati</taxon>
        <taxon>Pseudomonadota</taxon>
        <taxon>Gammaproteobacteria</taxon>
        <taxon>Enterobacterales</taxon>
        <taxon>Erwiniaceae</taxon>
        <taxon>Erwinia</taxon>
    </lineage>
</organism>
<feature type="transmembrane region" description="Helical" evidence="1">
    <location>
        <begin position="20"/>
        <end position="38"/>
    </location>
</feature>
<proteinExistence type="predicted"/>
<name>A0A345CRQ9_9GAMM</name>
<reference evidence="2 3" key="1">
    <citation type="submission" date="2016-01" db="EMBL/GenBank/DDBJ databases">
        <authorList>
            <person name="Oliw E.H."/>
        </authorList>
    </citation>
    <scope>NUCLEOTIDE SEQUENCE [LARGE SCALE GENOMIC DNA]</scope>
    <source>
        <strain evidence="2 3">MDcuke</strain>
    </source>
</reference>
<accession>A0A345CRQ9</accession>
<sequence>MPDAILYYEKYEQDGSVLEIMRFLIPFNIGIFLMFSMINSQVLFKLLEEKFNFANFLSLTM</sequence>
<protein>
    <submittedName>
        <fullName evidence="2">Uncharacterized protein</fullName>
    </submittedName>
</protein>
<evidence type="ECO:0000313" key="3">
    <source>
        <dbReference type="Proteomes" id="UP000264980"/>
    </source>
</evidence>
<keyword evidence="1" id="KW-0812">Transmembrane</keyword>
<dbReference type="Proteomes" id="UP000264980">
    <property type="component" value="Chromosome"/>
</dbReference>
<dbReference type="EMBL" id="CP013970">
    <property type="protein sequence ID" value="AXF76126.1"/>
    <property type="molecule type" value="Genomic_DNA"/>
</dbReference>
<keyword evidence="1" id="KW-0472">Membrane</keyword>
<keyword evidence="1" id="KW-1133">Transmembrane helix</keyword>